<name>A0A9Q0ZWE5_SALPP</name>
<accession>A0A9Q0ZWE5</accession>
<keyword evidence="2" id="KW-1185">Reference proteome</keyword>
<dbReference type="EMBL" id="JAPFFK010000008">
    <property type="protein sequence ID" value="KAJ6749171.1"/>
    <property type="molecule type" value="Genomic_DNA"/>
</dbReference>
<evidence type="ECO:0000313" key="1">
    <source>
        <dbReference type="EMBL" id="KAJ6749171.1"/>
    </source>
</evidence>
<reference evidence="1" key="1">
    <citation type="submission" date="2022-11" db="EMBL/GenBank/DDBJ databases">
        <authorList>
            <person name="Hyden B.L."/>
            <person name="Feng K."/>
            <person name="Yates T."/>
            <person name="Jawdy S."/>
            <person name="Smart L.B."/>
            <person name="Muchero W."/>
        </authorList>
    </citation>
    <scope>NUCLEOTIDE SEQUENCE</scope>
    <source>
        <tissue evidence="1">Shoot tip</tissue>
    </source>
</reference>
<evidence type="ECO:0000313" key="2">
    <source>
        <dbReference type="Proteomes" id="UP001151532"/>
    </source>
</evidence>
<protein>
    <submittedName>
        <fullName evidence="1">Uncharacterized protein</fullName>
    </submittedName>
</protein>
<comment type="caution">
    <text evidence="1">The sequence shown here is derived from an EMBL/GenBank/DDBJ whole genome shotgun (WGS) entry which is preliminary data.</text>
</comment>
<sequence>MAIGAGGIRSSSLAFGADQLGKRDKLQRAGILESYSGKLRLVANLLVTIVRNFFKTKDGFSDDSIVNSVRLRK</sequence>
<dbReference type="Proteomes" id="UP001151532">
    <property type="component" value="Chromosome 12"/>
</dbReference>
<reference evidence="1" key="2">
    <citation type="journal article" date="2023" name="Int. J. Mol. Sci.">
        <title>De Novo Assembly and Annotation of 11 Diverse Shrub Willow (Salix) Genomes Reveals Novel Gene Organization in Sex-Linked Regions.</title>
        <authorList>
            <person name="Hyden B."/>
            <person name="Feng K."/>
            <person name="Yates T.B."/>
            <person name="Jawdy S."/>
            <person name="Cereghino C."/>
            <person name="Smart L.B."/>
            <person name="Muchero W."/>
        </authorList>
    </citation>
    <scope>NUCLEOTIDE SEQUENCE</scope>
    <source>
        <tissue evidence="1">Shoot tip</tissue>
    </source>
</reference>
<gene>
    <name evidence="1" type="ORF">OIU79_030127</name>
</gene>
<proteinExistence type="predicted"/>
<organism evidence="1 2">
    <name type="scientific">Salix purpurea</name>
    <name type="common">Purple osier willow</name>
    <dbReference type="NCBI Taxonomy" id="77065"/>
    <lineage>
        <taxon>Eukaryota</taxon>
        <taxon>Viridiplantae</taxon>
        <taxon>Streptophyta</taxon>
        <taxon>Embryophyta</taxon>
        <taxon>Tracheophyta</taxon>
        <taxon>Spermatophyta</taxon>
        <taxon>Magnoliopsida</taxon>
        <taxon>eudicotyledons</taxon>
        <taxon>Gunneridae</taxon>
        <taxon>Pentapetalae</taxon>
        <taxon>rosids</taxon>
        <taxon>fabids</taxon>
        <taxon>Malpighiales</taxon>
        <taxon>Salicaceae</taxon>
        <taxon>Saliceae</taxon>
        <taxon>Salix</taxon>
    </lineage>
</organism>
<dbReference type="AlphaFoldDB" id="A0A9Q0ZWE5"/>